<proteinExistence type="inferred from homology"/>
<evidence type="ECO:0000256" key="1">
    <source>
        <dbReference type="ARBA" id="ARBA00006479"/>
    </source>
</evidence>
<dbReference type="Pfam" id="PF00480">
    <property type="entry name" value="ROK"/>
    <property type="match status" value="1"/>
</dbReference>
<dbReference type="InterPro" id="IPR043129">
    <property type="entry name" value="ATPase_NBD"/>
</dbReference>
<keyword evidence="5" id="KW-1185">Reference proteome</keyword>
<reference evidence="2 5" key="2">
    <citation type="submission" date="2021-01" db="EMBL/GenBank/DDBJ databases">
        <title>Complete genome sequences of Corynebacterium macginleyi strains isolated from infectious keratitis.</title>
        <authorList>
            <person name="Sagerfors S."/>
            <person name="Poehlein A."/>
            <person name="Soderquist B."/>
            <person name="Bruggemann H."/>
        </authorList>
    </citation>
    <scope>NUCLEOTIDE SEQUENCE [LARGE SCALE GENOMIC DNA]</scope>
    <source>
        <strain evidence="2 5">12T220</strain>
    </source>
</reference>
<dbReference type="InterPro" id="IPR000600">
    <property type="entry name" value="ROK"/>
</dbReference>
<comment type="caution">
    <text evidence="3">The sequence shown here is derived from an EMBL/GenBank/DDBJ whole genome shotgun (WGS) entry which is preliminary data.</text>
</comment>
<dbReference type="Proteomes" id="UP000270649">
    <property type="component" value="Unassembled WGS sequence"/>
</dbReference>
<evidence type="ECO:0000313" key="4">
    <source>
        <dbReference type="Proteomes" id="UP000270649"/>
    </source>
</evidence>
<evidence type="ECO:0000313" key="5">
    <source>
        <dbReference type="Proteomes" id="UP001518680"/>
    </source>
</evidence>
<reference evidence="3 4" key="1">
    <citation type="submission" date="2018-10" db="EMBL/GenBank/DDBJ databases">
        <title>Corynebacterium macginleyi genome sequencing and assembly of the type strain and two clinical samples.</title>
        <authorList>
            <person name="Bernier A.-M."/>
            <person name="Bernard K."/>
        </authorList>
    </citation>
    <scope>NUCLEOTIDE SEQUENCE [LARGE SCALE GENOMIC DNA]</scope>
    <source>
        <strain evidence="3 4">NML 120205</strain>
    </source>
</reference>
<dbReference type="Gene3D" id="3.30.420.40">
    <property type="match status" value="2"/>
</dbReference>
<dbReference type="EMBL" id="REGC01000013">
    <property type="protein sequence ID" value="RMB57696.1"/>
    <property type="molecule type" value="Genomic_DNA"/>
</dbReference>
<name>A0A3M0GK54_9CORY</name>
<dbReference type="PANTHER" id="PTHR18964">
    <property type="entry name" value="ROK (REPRESSOR, ORF, KINASE) FAMILY"/>
    <property type="match status" value="1"/>
</dbReference>
<dbReference type="SUPFAM" id="SSF53067">
    <property type="entry name" value="Actin-like ATPase domain"/>
    <property type="match status" value="1"/>
</dbReference>
<dbReference type="Proteomes" id="UP001518680">
    <property type="component" value="Unassembled WGS sequence"/>
</dbReference>
<sequence>MTVTLALDVGATKIAWGFVDDDSPMTARCVGRIPAQPRGATTGEQIQKAIAQAVDTSGIHPTRIGIGAPGVVIAPQGQVVHNGDTITGWSGTNIRNLAREVVGVACAVHNDVRVWAYGELAVGQAREFQHGRVLYLSLGTGVGGAVSDDGALLPSRTGSAGEFSELLSVDCRGCADRAENLMSGNALASYYQALSAGSAQPGAETPPAEPAQPGVLQAHRISWRRRDELAITLEEVVERMNQGDELASWIIRGNSYGLGRAVAGLVSGMDLDAVILGGGVSQIGEPVVEPFTRAIADHVLAPNKGVAVRVTGSASTAPLVGAAAYARDYAF</sequence>
<gene>
    <name evidence="3" type="ORF">D9543_09110</name>
    <name evidence="2" type="ORF">GWO63_008325</name>
</gene>
<evidence type="ECO:0000313" key="3">
    <source>
        <dbReference type="EMBL" id="RMB57696.1"/>
    </source>
</evidence>
<comment type="similarity">
    <text evidence="1">Belongs to the ROK (NagC/XylR) family.</text>
</comment>
<protein>
    <submittedName>
        <fullName evidence="3">ROK family protein</fullName>
    </submittedName>
</protein>
<dbReference type="GeneID" id="92747129"/>
<organism evidence="3 4">
    <name type="scientific">Corynebacterium macginleyi</name>
    <dbReference type="NCBI Taxonomy" id="38290"/>
    <lineage>
        <taxon>Bacteria</taxon>
        <taxon>Bacillati</taxon>
        <taxon>Actinomycetota</taxon>
        <taxon>Actinomycetes</taxon>
        <taxon>Mycobacteriales</taxon>
        <taxon>Corynebacteriaceae</taxon>
        <taxon>Corynebacterium</taxon>
    </lineage>
</organism>
<dbReference type="AlphaFoldDB" id="A0A3M0GK54"/>
<dbReference type="OrthoDB" id="8772678at2"/>
<dbReference type="EMBL" id="JAACBX020000002">
    <property type="protein sequence ID" value="MBM0244261.1"/>
    <property type="molecule type" value="Genomic_DNA"/>
</dbReference>
<evidence type="ECO:0000313" key="2">
    <source>
        <dbReference type="EMBL" id="MBM0244261.1"/>
    </source>
</evidence>
<dbReference type="RefSeq" id="WP_121912310.1">
    <property type="nucleotide sequence ID" value="NZ_CP068291.1"/>
</dbReference>
<accession>A0A3M0GK54</accession>
<dbReference type="PANTHER" id="PTHR18964:SF169">
    <property type="entry name" value="N-ACETYLMANNOSAMINE KINASE"/>
    <property type="match status" value="1"/>
</dbReference>